<dbReference type="CDD" id="cd03360">
    <property type="entry name" value="LbH_AT_putative"/>
    <property type="match status" value="1"/>
</dbReference>
<reference evidence="6" key="1">
    <citation type="submission" date="2023-05" db="EMBL/GenBank/DDBJ databases">
        <authorList>
            <person name="Du J."/>
        </authorList>
    </citation>
    <scope>NUCLEOTIDE SEQUENCE</scope>
    <source>
        <strain evidence="6">UMB1064</strain>
    </source>
</reference>
<evidence type="ECO:0000256" key="2">
    <source>
        <dbReference type="ARBA" id="ARBA00022737"/>
    </source>
</evidence>
<feature type="domain" description="PglD N-terminal" evidence="5">
    <location>
        <begin position="13"/>
        <end position="101"/>
    </location>
</feature>
<proteinExistence type="predicted"/>
<dbReference type="InterPro" id="IPR050179">
    <property type="entry name" value="Trans_hexapeptide_repeat"/>
</dbReference>
<evidence type="ECO:0000256" key="3">
    <source>
        <dbReference type="PIRSR" id="PIRSR620019-1"/>
    </source>
</evidence>
<dbReference type="GO" id="GO:0016740">
    <property type="term" value="F:transferase activity"/>
    <property type="evidence" value="ECO:0007669"/>
    <property type="project" value="UniProtKB-KW"/>
</dbReference>
<feature type="active site" description="Proton acceptor" evidence="3">
    <location>
        <position position="157"/>
    </location>
</feature>
<dbReference type="Gene3D" id="3.40.50.20">
    <property type="match status" value="1"/>
</dbReference>
<evidence type="ECO:0000313" key="7">
    <source>
        <dbReference type="Proteomes" id="UP001223646"/>
    </source>
</evidence>
<dbReference type="EMBL" id="JASOOY020000033">
    <property type="protein sequence ID" value="MEO3717996.1"/>
    <property type="molecule type" value="Genomic_DNA"/>
</dbReference>
<keyword evidence="1" id="KW-0808">Transferase</keyword>
<dbReference type="PROSITE" id="PS00101">
    <property type="entry name" value="HEXAPEP_TRANSFERASES"/>
    <property type="match status" value="1"/>
</dbReference>
<dbReference type="NCBIfam" id="TIGR03570">
    <property type="entry name" value="NeuD_NnaD"/>
    <property type="match status" value="1"/>
</dbReference>
<dbReference type="SUPFAM" id="SSF51161">
    <property type="entry name" value="Trimeric LpxA-like enzymes"/>
    <property type="match status" value="1"/>
</dbReference>
<dbReference type="Proteomes" id="UP001223646">
    <property type="component" value="Unassembled WGS sequence"/>
</dbReference>
<dbReference type="Pfam" id="PF17836">
    <property type="entry name" value="PglD_N"/>
    <property type="match status" value="1"/>
</dbReference>
<sequence>MPKQWINNTTTEKIVIVGAGGFGRNVVSFIKDINDYAAANGLPPQWEILGIIDDGTPDMTFFHKMGVQLLGKTEILADLPEGVYYTVAIGSGAARRSIVQRADTEGLVPATLVHPDTSIGALVTLGEGTVICPGARLTCNIEVGKHAQINMNVTIGHDAVLRDYCTIFPLNAVSGFVTLGEACTLGANSVINPGLTVGEGAYIGSGAAVTSDVDDYTVVAGVPASVIKNLR</sequence>
<dbReference type="RefSeq" id="WP_147766063.1">
    <property type="nucleotide sequence ID" value="NZ_JASOOY020000033.1"/>
</dbReference>
<accession>A0AAW9SVU5</accession>
<reference evidence="6" key="2">
    <citation type="submission" date="2024-05" db="EMBL/GenBank/DDBJ databases">
        <authorList>
            <person name="Wolfe A."/>
        </authorList>
    </citation>
    <scope>NUCLEOTIDE SEQUENCE</scope>
    <source>
        <strain evidence="6">UMB1064</strain>
    </source>
</reference>
<feature type="binding site" evidence="4">
    <location>
        <position position="90"/>
    </location>
    <ligand>
        <name>substrate</name>
    </ligand>
</feature>
<protein>
    <submittedName>
        <fullName evidence="6">NeuD/PglB/VioB family sugar acetyltransferase</fullName>
    </submittedName>
</protein>
<dbReference type="PANTHER" id="PTHR43300">
    <property type="entry name" value="ACETYLTRANSFERASE"/>
    <property type="match status" value="1"/>
</dbReference>
<keyword evidence="2" id="KW-0677">Repeat</keyword>
<dbReference type="Gene3D" id="2.160.10.10">
    <property type="entry name" value="Hexapeptide repeat proteins"/>
    <property type="match status" value="1"/>
</dbReference>
<organism evidence="6 7">
    <name type="scientific">Corynebacterium amycolatum</name>
    <dbReference type="NCBI Taxonomy" id="43765"/>
    <lineage>
        <taxon>Bacteria</taxon>
        <taxon>Bacillati</taxon>
        <taxon>Actinomycetota</taxon>
        <taxon>Actinomycetes</taxon>
        <taxon>Mycobacteriales</taxon>
        <taxon>Corynebacteriaceae</taxon>
        <taxon>Corynebacterium</taxon>
    </lineage>
</organism>
<feature type="site" description="Increases basicity of active site His" evidence="3">
    <location>
        <position position="158"/>
    </location>
</feature>
<evidence type="ECO:0000259" key="5">
    <source>
        <dbReference type="Pfam" id="PF17836"/>
    </source>
</evidence>
<evidence type="ECO:0000313" key="6">
    <source>
        <dbReference type="EMBL" id="MEO3717996.1"/>
    </source>
</evidence>
<gene>
    <name evidence="6" type="ORF">QP460_010425</name>
</gene>
<dbReference type="Pfam" id="PF00132">
    <property type="entry name" value="Hexapep"/>
    <property type="match status" value="1"/>
</dbReference>
<name>A0AAW9SVU5_CORAY</name>
<dbReference type="InterPro" id="IPR018357">
    <property type="entry name" value="Hexapep_transf_CS"/>
</dbReference>
<evidence type="ECO:0000256" key="1">
    <source>
        <dbReference type="ARBA" id="ARBA00022679"/>
    </source>
</evidence>
<evidence type="ECO:0000256" key="4">
    <source>
        <dbReference type="PIRSR" id="PIRSR620019-2"/>
    </source>
</evidence>
<dbReference type="InterPro" id="IPR011004">
    <property type="entry name" value="Trimer_LpxA-like_sf"/>
</dbReference>
<dbReference type="InterPro" id="IPR020019">
    <property type="entry name" value="AcTrfase_PglD-like"/>
</dbReference>
<dbReference type="InterPro" id="IPR041561">
    <property type="entry name" value="PglD_N"/>
</dbReference>
<comment type="caution">
    <text evidence="6">The sequence shown here is derived from an EMBL/GenBank/DDBJ whole genome shotgun (WGS) entry which is preliminary data.</text>
</comment>
<dbReference type="AlphaFoldDB" id="A0AAW9SVU5"/>
<dbReference type="InterPro" id="IPR001451">
    <property type="entry name" value="Hexapep"/>
</dbReference>